<dbReference type="Proteomes" id="UP000247932">
    <property type="component" value="Unassembled WGS sequence"/>
</dbReference>
<evidence type="ECO:0000313" key="2">
    <source>
        <dbReference type="Proteomes" id="UP000247932"/>
    </source>
</evidence>
<name>A0A2V4E1R4_9GAMM</name>
<dbReference type="EMBL" id="QGLR01000010">
    <property type="protein sequence ID" value="PXZ07110.1"/>
    <property type="molecule type" value="Genomic_DNA"/>
</dbReference>
<organism evidence="1 2">
    <name type="scientific">Gilliamella apicola</name>
    <dbReference type="NCBI Taxonomy" id="1196095"/>
    <lineage>
        <taxon>Bacteria</taxon>
        <taxon>Pseudomonadati</taxon>
        <taxon>Pseudomonadota</taxon>
        <taxon>Gammaproteobacteria</taxon>
        <taxon>Orbales</taxon>
        <taxon>Orbaceae</taxon>
        <taxon>Gilliamella</taxon>
    </lineage>
</organism>
<gene>
    <name evidence="1" type="ORF">DKK70_08960</name>
</gene>
<proteinExistence type="predicted"/>
<comment type="caution">
    <text evidence="1">The sequence shown here is derived from an EMBL/GenBank/DDBJ whole genome shotgun (WGS) entry which is preliminary data.</text>
</comment>
<accession>A0A2V4E1R4</accession>
<reference evidence="1 2" key="1">
    <citation type="submission" date="2018-05" db="EMBL/GenBank/DDBJ databases">
        <title>Reference genomes for bee gut microbiota database.</title>
        <authorList>
            <person name="Ellegaard K.M."/>
        </authorList>
    </citation>
    <scope>NUCLEOTIDE SEQUENCE [LARGE SCALE GENOMIC DNA]</scope>
    <source>
        <strain evidence="1 2">ESL0182</strain>
    </source>
</reference>
<dbReference type="RefSeq" id="WP_110433695.1">
    <property type="nucleotide sequence ID" value="NZ_QGLR01000010.1"/>
</dbReference>
<keyword evidence="2" id="KW-1185">Reference proteome</keyword>
<protein>
    <submittedName>
        <fullName evidence="1">Uncharacterized protein</fullName>
    </submittedName>
</protein>
<dbReference type="AlphaFoldDB" id="A0A2V4E1R4"/>
<evidence type="ECO:0000313" key="1">
    <source>
        <dbReference type="EMBL" id="PXZ07110.1"/>
    </source>
</evidence>
<dbReference type="OrthoDB" id="1258615at2"/>
<sequence>MKKVISMFLFLIILPFGTSIAEQNKLLPTESKFILDKDMVILISPSENTIEHLKSIMEDGDDFYVMADDANYYRSLIYDYLSDIHQPYLNKHDDTTFFYQQKNGELRQIENNNSNSFWWALLYNHENRKYRIVDLIDFKDEYEKFIINN</sequence>